<dbReference type="PANTHER" id="PTHR47219:SF9">
    <property type="entry name" value="GTPASE ACTIVATING PROTEIN AND CENTROSOME-ASSOCIATED, ISOFORM B"/>
    <property type="match status" value="1"/>
</dbReference>
<gene>
    <name evidence="2" type="ORF">M9Y10_044431</name>
</gene>
<protein>
    <recommendedName>
        <fullName evidence="1">Rab-GAP TBC domain-containing protein</fullName>
    </recommendedName>
</protein>
<dbReference type="InterPro" id="IPR000195">
    <property type="entry name" value="Rab-GAP-TBC_dom"/>
</dbReference>
<keyword evidence="3" id="KW-1185">Reference proteome</keyword>
<proteinExistence type="predicted"/>
<comment type="caution">
    <text evidence="2">The sequence shown here is derived from an EMBL/GenBank/DDBJ whole genome shotgun (WGS) entry which is preliminary data.</text>
</comment>
<dbReference type="PROSITE" id="PS50086">
    <property type="entry name" value="TBC_RABGAP"/>
    <property type="match status" value="1"/>
</dbReference>
<dbReference type="EMBL" id="JAPFFF010000009">
    <property type="protein sequence ID" value="KAK8881795.1"/>
    <property type="molecule type" value="Genomic_DNA"/>
</dbReference>
<dbReference type="InterPro" id="IPR050302">
    <property type="entry name" value="Rab_GAP_TBC_domain"/>
</dbReference>
<dbReference type="Gene3D" id="1.10.8.270">
    <property type="entry name" value="putative rabgap domain of human tbc1 domain family member 14 like domains"/>
    <property type="match status" value="1"/>
</dbReference>
<reference evidence="2 3" key="1">
    <citation type="submission" date="2024-04" db="EMBL/GenBank/DDBJ databases">
        <title>Tritrichomonas musculus Genome.</title>
        <authorList>
            <person name="Alves-Ferreira E."/>
            <person name="Grigg M."/>
            <person name="Lorenzi H."/>
            <person name="Galac M."/>
        </authorList>
    </citation>
    <scope>NUCLEOTIDE SEQUENCE [LARGE SCALE GENOMIC DNA]</scope>
    <source>
        <strain evidence="2 3">EAF2021</strain>
    </source>
</reference>
<feature type="domain" description="Rab-GAP TBC" evidence="1">
    <location>
        <begin position="30"/>
        <end position="218"/>
    </location>
</feature>
<dbReference type="Pfam" id="PF00566">
    <property type="entry name" value="RabGAP-TBC"/>
    <property type="match status" value="1"/>
</dbReference>
<dbReference type="Gene3D" id="1.10.472.80">
    <property type="entry name" value="Ypt/Rab-GAP domain of gyp1p, domain 3"/>
    <property type="match status" value="1"/>
</dbReference>
<name>A0ABR2JV91_9EUKA</name>
<dbReference type="SUPFAM" id="SSF47923">
    <property type="entry name" value="Ypt/Rab-GAP domain of gyp1p"/>
    <property type="match status" value="2"/>
</dbReference>
<dbReference type="Proteomes" id="UP001470230">
    <property type="component" value="Unassembled WGS sequence"/>
</dbReference>
<evidence type="ECO:0000313" key="2">
    <source>
        <dbReference type="EMBL" id="KAK8881795.1"/>
    </source>
</evidence>
<accession>A0ABR2JV91</accession>
<organism evidence="2 3">
    <name type="scientific">Tritrichomonas musculus</name>
    <dbReference type="NCBI Taxonomy" id="1915356"/>
    <lineage>
        <taxon>Eukaryota</taxon>
        <taxon>Metamonada</taxon>
        <taxon>Parabasalia</taxon>
        <taxon>Tritrichomonadida</taxon>
        <taxon>Tritrichomonadidae</taxon>
        <taxon>Tritrichomonas</taxon>
    </lineage>
</organism>
<dbReference type="InterPro" id="IPR035969">
    <property type="entry name" value="Rab-GAP_TBC_sf"/>
</dbReference>
<dbReference type="PANTHER" id="PTHR47219">
    <property type="entry name" value="RAB GTPASE-ACTIVATING PROTEIN 1-LIKE"/>
    <property type="match status" value="1"/>
</dbReference>
<sequence>MCLNEEQFLEILDDDVLVDKEKLIAGAKYGVPDSMRPKVWMYLLNISDSSHHFEGQQVEERSKYYHSLRPTTFLPIKNAVNTAVHHMMSFSDQHIAARISNILCNYFSCDPNISFNPGIVNLAIPLYIASGGDEVSSFFMLTNLLDRISNFIDSGQHLRYAAKLGKYINIFMPDLANHFENEDLDPDEIFVHWFQFLHSTALPLKSILRLWDTYLSLSADDLPKELLYVSLALISRFQQNILGLDHLDILNFLSHPPTIDVDILLVQAQTMRAQFQTFFQSDPKRIKNNE</sequence>
<dbReference type="SMART" id="SM00164">
    <property type="entry name" value="TBC"/>
    <property type="match status" value="1"/>
</dbReference>
<evidence type="ECO:0000259" key="1">
    <source>
        <dbReference type="PROSITE" id="PS50086"/>
    </source>
</evidence>
<evidence type="ECO:0000313" key="3">
    <source>
        <dbReference type="Proteomes" id="UP001470230"/>
    </source>
</evidence>